<evidence type="ECO:0000256" key="2">
    <source>
        <dbReference type="ARBA" id="ARBA00022963"/>
    </source>
</evidence>
<dbReference type="RefSeq" id="WP_310472670.1">
    <property type="nucleotide sequence ID" value="NZ_CP136522.1"/>
</dbReference>
<keyword evidence="4" id="KW-0732">Signal</keyword>
<feature type="chain" id="PRO_5047038662" evidence="4">
    <location>
        <begin position="28"/>
        <end position="444"/>
    </location>
</feature>
<protein>
    <submittedName>
        <fullName evidence="5">Acetylhydrolase</fullName>
    </submittedName>
</protein>
<keyword evidence="6" id="KW-1185">Reference proteome</keyword>
<dbReference type="PANTHER" id="PTHR10272:SF0">
    <property type="entry name" value="PLATELET-ACTIVATING FACTOR ACETYLHYDROLASE"/>
    <property type="match status" value="1"/>
</dbReference>
<dbReference type="Gene3D" id="3.40.50.1820">
    <property type="entry name" value="alpha/beta hydrolase"/>
    <property type="match status" value="1"/>
</dbReference>
<dbReference type="Pfam" id="PF03403">
    <property type="entry name" value="PAF-AH_p_II"/>
    <property type="match status" value="1"/>
</dbReference>
<evidence type="ECO:0000313" key="5">
    <source>
        <dbReference type="EMBL" id="WOT05033.1"/>
    </source>
</evidence>
<accession>A0ABZ0JXL4</accession>
<feature type="signal peptide" evidence="4">
    <location>
        <begin position="1"/>
        <end position="27"/>
    </location>
</feature>
<evidence type="ECO:0000256" key="3">
    <source>
        <dbReference type="ARBA" id="ARBA00023098"/>
    </source>
</evidence>
<reference evidence="5 6" key="1">
    <citation type="submission" date="2023-10" db="EMBL/GenBank/DDBJ databases">
        <title>Complete genome sequence of Shewanella sp. DAU334.</title>
        <authorList>
            <person name="Lee Y.-S."/>
            <person name="Jeong H.-R."/>
            <person name="Hwang E.-J."/>
            <person name="Choi Y.-L."/>
            <person name="Kim G.-D."/>
        </authorList>
    </citation>
    <scope>NUCLEOTIDE SEQUENCE [LARGE SCALE GENOMIC DNA]</scope>
    <source>
        <strain evidence="5 6">DAU334</strain>
    </source>
</reference>
<keyword evidence="1" id="KW-0378">Hydrolase</keyword>
<gene>
    <name evidence="5" type="ORF">RGE70_17325</name>
</gene>
<dbReference type="Proteomes" id="UP001529491">
    <property type="component" value="Chromosome"/>
</dbReference>
<dbReference type="SUPFAM" id="SSF53474">
    <property type="entry name" value="alpha/beta-Hydrolases"/>
    <property type="match status" value="1"/>
</dbReference>
<sequence length="444" mass="48792">MLKHHYRTILSAASLGCCNLVAHTAIAAEQLYPNILPTAAAPALSAAAQAGQAAYAVGVRTLTINHANQFDAISQTVKDRPLTLEVWYPAALTDKQPSLAKTSYHNQTRLGHPFEIAANAYRDAAIAQQSKQTFPLVVLSHGYTGYRTIMFYLAEHLAANGYIVAAIDHTDSTNAEVNMVTNPFSGFFSTLLNRSRDQQFTLDYLTSQPHFATNIINKDHAGLVGYSMGGFGAINTVGACYQFNDAITARFTGTDNPQIIQQAKALLNTCTAGHPTASADPKWQAAVAMAPWGGQDKLFSTQSLQKIKVPMLYMAGDLDDISGYASIKDTYRQTGAQRYLLTYHNARHNIAPHPAPQVAYNNELDLGHYFEPAWRNSQLNSINEHFVLAMMNCHVKKQPQQCQYLQLTDSANQQDANGKKSPPWFGFPDRYATGMSWQSDALQP</sequence>
<keyword evidence="2" id="KW-0442">Lipid degradation</keyword>
<keyword evidence="3" id="KW-0443">Lipid metabolism</keyword>
<name>A0ABZ0JXL4_9GAMM</name>
<dbReference type="InterPro" id="IPR029058">
    <property type="entry name" value="AB_hydrolase_fold"/>
</dbReference>
<proteinExistence type="predicted"/>
<evidence type="ECO:0000256" key="4">
    <source>
        <dbReference type="SAM" id="SignalP"/>
    </source>
</evidence>
<dbReference type="EMBL" id="CP136522">
    <property type="protein sequence ID" value="WOT05033.1"/>
    <property type="molecule type" value="Genomic_DNA"/>
</dbReference>
<organism evidence="5 6">
    <name type="scientific">Shewanella youngdeokensis</name>
    <dbReference type="NCBI Taxonomy" id="2999068"/>
    <lineage>
        <taxon>Bacteria</taxon>
        <taxon>Pseudomonadati</taxon>
        <taxon>Pseudomonadota</taxon>
        <taxon>Gammaproteobacteria</taxon>
        <taxon>Alteromonadales</taxon>
        <taxon>Shewanellaceae</taxon>
        <taxon>Shewanella</taxon>
    </lineage>
</organism>
<evidence type="ECO:0000313" key="6">
    <source>
        <dbReference type="Proteomes" id="UP001529491"/>
    </source>
</evidence>
<evidence type="ECO:0000256" key="1">
    <source>
        <dbReference type="ARBA" id="ARBA00022801"/>
    </source>
</evidence>
<dbReference type="PANTHER" id="PTHR10272">
    <property type="entry name" value="PLATELET-ACTIVATING FACTOR ACETYLHYDROLASE"/>
    <property type="match status" value="1"/>
</dbReference>